<evidence type="ECO:0000313" key="3">
    <source>
        <dbReference type="Proteomes" id="UP000886780"/>
    </source>
</evidence>
<evidence type="ECO:0000313" key="2">
    <source>
        <dbReference type="EMBL" id="HIX52877.1"/>
    </source>
</evidence>
<sequence>MKGIIIVFSREDDGRKIGRALERNGFQDSVCCTTGAQALQEASVMDGGIVISGVRLKDMHCSQLREYLPKGVELLVVGPEAKLSDCPSDVMTVAVPLRVFDLVNTVRMMMGRDAQEPSRRGKVRSPEDERVIQKAKQLLMERNRLSEEAAHRYLQKRSMEAGRTMAESARMVLVLYENE</sequence>
<dbReference type="SMART" id="SM01012">
    <property type="entry name" value="ANTAR"/>
    <property type="match status" value="1"/>
</dbReference>
<reference evidence="2" key="1">
    <citation type="journal article" date="2021" name="PeerJ">
        <title>Extensive microbial diversity within the chicken gut microbiome revealed by metagenomics and culture.</title>
        <authorList>
            <person name="Gilroy R."/>
            <person name="Ravi A."/>
            <person name="Getino M."/>
            <person name="Pursley I."/>
            <person name="Horton D.L."/>
            <person name="Alikhan N.F."/>
            <person name="Baker D."/>
            <person name="Gharbi K."/>
            <person name="Hall N."/>
            <person name="Watson M."/>
            <person name="Adriaenssens E.M."/>
            <person name="Foster-Nyarko E."/>
            <person name="Jarju S."/>
            <person name="Secka A."/>
            <person name="Antonio M."/>
            <person name="Oren A."/>
            <person name="Chaudhuri R.R."/>
            <person name="La Ragione R."/>
            <person name="Hildebrand F."/>
            <person name="Pallen M.J."/>
        </authorList>
    </citation>
    <scope>NUCLEOTIDE SEQUENCE</scope>
    <source>
        <strain evidence="2">ChiGjej4B4-12881</strain>
    </source>
</reference>
<dbReference type="InterPro" id="IPR011006">
    <property type="entry name" value="CheY-like_superfamily"/>
</dbReference>
<dbReference type="GO" id="GO:0003723">
    <property type="term" value="F:RNA binding"/>
    <property type="evidence" value="ECO:0007669"/>
    <property type="project" value="InterPro"/>
</dbReference>
<dbReference type="EMBL" id="DXEU01000155">
    <property type="protein sequence ID" value="HIX52877.1"/>
    <property type="molecule type" value="Genomic_DNA"/>
</dbReference>
<organism evidence="2 3">
    <name type="scientific">Candidatus Lachnoclostridium stercoripullorum</name>
    <dbReference type="NCBI Taxonomy" id="2838635"/>
    <lineage>
        <taxon>Bacteria</taxon>
        <taxon>Bacillati</taxon>
        <taxon>Bacillota</taxon>
        <taxon>Clostridia</taxon>
        <taxon>Lachnospirales</taxon>
        <taxon>Lachnospiraceae</taxon>
    </lineage>
</organism>
<protein>
    <submittedName>
        <fullName evidence="2">ANTAR domain-containing protein</fullName>
    </submittedName>
</protein>
<dbReference type="Proteomes" id="UP000886780">
    <property type="component" value="Unassembled WGS sequence"/>
</dbReference>
<dbReference type="InterPro" id="IPR005561">
    <property type="entry name" value="ANTAR"/>
</dbReference>
<feature type="domain" description="ANTAR" evidence="1">
    <location>
        <begin position="112"/>
        <end position="173"/>
    </location>
</feature>
<comment type="caution">
    <text evidence="2">The sequence shown here is derived from an EMBL/GenBank/DDBJ whole genome shotgun (WGS) entry which is preliminary data.</text>
</comment>
<dbReference type="SUPFAM" id="SSF52172">
    <property type="entry name" value="CheY-like"/>
    <property type="match status" value="1"/>
</dbReference>
<accession>A0A9D1W6T8</accession>
<proteinExistence type="predicted"/>
<dbReference type="Gene3D" id="1.10.10.10">
    <property type="entry name" value="Winged helix-like DNA-binding domain superfamily/Winged helix DNA-binding domain"/>
    <property type="match status" value="1"/>
</dbReference>
<dbReference type="AlphaFoldDB" id="A0A9D1W6T8"/>
<dbReference type="PROSITE" id="PS50921">
    <property type="entry name" value="ANTAR"/>
    <property type="match status" value="1"/>
</dbReference>
<reference evidence="2" key="2">
    <citation type="submission" date="2021-04" db="EMBL/GenBank/DDBJ databases">
        <authorList>
            <person name="Gilroy R."/>
        </authorList>
    </citation>
    <scope>NUCLEOTIDE SEQUENCE</scope>
    <source>
        <strain evidence="2">ChiGjej4B4-12881</strain>
    </source>
</reference>
<gene>
    <name evidence="2" type="ORF">IAA28_08755</name>
</gene>
<evidence type="ECO:0000259" key="1">
    <source>
        <dbReference type="PROSITE" id="PS50921"/>
    </source>
</evidence>
<dbReference type="InterPro" id="IPR036388">
    <property type="entry name" value="WH-like_DNA-bd_sf"/>
</dbReference>
<dbReference type="Pfam" id="PF03861">
    <property type="entry name" value="ANTAR"/>
    <property type="match status" value="1"/>
</dbReference>
<name>A0A9D1W6T8_9FIRM</name>